<dbReference type="Pfam" id="PF17555">
    <property type="entry name" value="TssN"/>
    <property type="match status" value="1"/>
</dbReference>
<proteinExistence type="predicted"/>
<feature type="transmembrane region" description="Helical" evidence="1">
    <location>
        <begin position="127"/>
        <end position="147"/>
    </location>
</feature>
<sequence length="292" mass="34456">MNIIIVYFLKFLLAPLIATISLVVLNNIIKTKKAFNIKKAIVLILLTTLILIAPVFISVLKYEFVWIGLMLTVLCYVFLGVFFTFFTNTKFYKSIGIDNKFHTLFFIFIIIILSGWLYYLIFEKISGLPYAIWAMLSVVWFVLPFLYNMTLSYFLNISKPFYKAWSVSNDEANSMYWDNVDVFKLIQVTVKIKRNPGDVNYSSFSVKLPLEVSVGRWFNRFVEDQNFRFPDRMIDTFIEGEPIGWIFYTNKWFNVPLFTKVLDAEKDGRFNKIRNKQTIYIRRTTINTIEDE</sequence>
<keyword evidence="3" id="KW-1185">Reference proteome</keyword>
<dbReference type="RefSeq" id="WP_133534868.1">
    <property type="nucleotide sequence ID" value="NZ_SNYH01000001.1"/>
</dbReference>
<dbReference type="Proteomes" id="UP000295390">
    <property type="component" value="Unassembled WGS sequence"/>
</dbReference>
<feature type="transmembrane region" description="Helical" evidence="1">
    <location>
        <begin position="66"/>
        <end position="89"/>
    </location>
</feature>
<organism evidence="2 3">
    <name type="scientific">Tenacibaculum caenipelagi</name>
    <dbReference type="NCBI Taxonomy" id="1325435"/>
    <lineage>
        <taxon>Bacteria</taxon>
        <taxon>Pseudomonadati</taxon>
        <taxon>Bacteroidota</taxon>
        <taxon>Flavobacteriia</taxon>
        <taxon>Flavobacteriales</taxon>
        <taxon>Flavobacteriaceae</taxon>
        <taxon>Tenacibaculum</taxon>
    </lineage>
</organism>
<feature type="transmembrane region" description="Helical" evidence="1">
    <location>
        <begin position="40"/>
        <end position="60"/>
    </location>
</feature>
<dbReference type="InterPro" id="IPR035177">
    <property type="entry name" value="TssN"/>
</dbReference>
<gene>
    <name evidence="2" type="ORF">DFQ07_0701</name>
</gene>
<keyword evidence="1" id="KW-0812">Transmembrane</keyword>
<reference evidence="2 3" key="1">
    <citation type="submission" date="2019-03" db="EMBL/GenBank/DDBJ databases">
        <title>Genomic Encyclopedia of Type Strains, Phase III (KMG-III): the genomes of soil and plant-associated and newly described type strains.</title>
        <authorList>
            <person name="Whitman W."/>
        </authorList>
    </citation>
    <scope>NUCLEOTIDE SEQUENCE [LARGE SCALE GENOMIC DNA]</scope>
    <source>
        <strain evidence="2 3">CECT 8283</strain>
    </source>
</reference>
<dbReference type="EMBL" id="SNYH01000001">
    <property type="protein sequence ID" value="TDQ30358.1"/>
    <property type="molecule type" value="Genomic_DNA"/>
</dbReference>
<dbReference type="AlphaFoldDB" id="A0A4R6TLC8"/>
<name>A0A4R6TLC8_9FLAO</name>
<dbReference type="OrthoDB" id="1024052at2"/>
<keyword evidence="1" id="KW-0472">Membrane</keyword>
<protein>
    <submittedName>
        <fullName evidence="2">Uncharacterized protein</fullName>
    </submittedName>
</protein>
<comment type="caution">
    <text evidence="2">The sequence shown here is derived from an EMBL/GenBank/DDBJ whole genome shotgun (WGS) entry which is preliminary data.</text>
</comment>
<accession>A0A4R6TLC8</accession>
<evidence type="ECO:0000256" key="1">
    <source>
        <dbReference type="SAM" id="Phobius"/>
    </source>
</evidence>
<keyword evidence="1" id="KW-1133">Transmembrane helix</keyword>
<evidence type="ECO:0000313" key="3">
    <source>
        <dbReference type="Proteomes" id="UP000295390"/>
    </source>
</evidence>
<feature type="transmembrane region" description="Helical" evidence="1">
    <location>
        <begin position="101"/>
        <end position="121"/>
    </location>
</feature>
<feature type="transmembrane region" description="Helical" evidence="1">
    <location>
        <begin position="6"/>
        <end position="28"/>
    </location>
</feature>
<evidence type="ECO:0000313" key="2">
    <source>
        <dbReference type="EMBL" id="TDQ30358.1"/>
    </source>
</evidence>